<dbReference type="CDD" id="cd03015">
    <property type="entry name" value="PRX_Typ2cys"/>
    <property type="match status" value="1"/>
</dbReference>
<dbReference type="GO" id="GO:0005829">
    <property type="term" value="C:cytosol"/>
    <property type="evidence" value="ECO:0007669"/>
    <property type="project" value="TreeGrafter"/>
</dbReference>
<evidence type="ECO:0000256" key="6">
    <source>
        <dbReference type="ARBA" id="ARBA00023157"/>
    </source>
</evidence>
<dbReference type="Pfam" id="PF10417">
    <property type="entry name" value="1-cysPrx_C"/>
    <property type="match status" value="1"/>
</dbReference>
<dbReference type="Gene3D" id="3.40.30.10">
    <property type="entry name" value="Glutaredoxin"/>
    <property type="match status" value="1"/>
</dbReference>
<dbReference type="InterPro" id="IPR013766">
    <property type="entry name" value="Thioredoxin_domain"/>
</dbReference>
<protein>
    <recommendedName>
        <fullName evidence="2">thioredoxin-dependent peroxiredoxin</fullName>
        <ecNumber evidence="2">1.11.1.24</ecNumber>
    </recommendedName>
</protein>
<evidence type="ECO:0000256" key="1">
    <source>
        <dbReference type="ARBA" id="ARBA00009796"/>
    </source>
</evidence>
<gene>
    <name evidence="10" type="primary">RvY_18374-1</name>
    <name evidence="10" type="synonym">RvY_18374.1</name>
    <name evidence="10" type="ORF">RvY_18374</name>
</gene>
<dbReference type="GO" id="GO:0006979">
    <property type="term" value="P:response to oxidative stress"/>
    <property type="evidence" value="ECO:0007669"/>
    <property type="project" value="TreeGrafter"/>
</dbReference>
<dbReference type="PANTHER" id="PTHR10681">
    <property type="entry name" value="THIOREDOXIN PEROXIDASE"/>
    <property type="match status" value="1"/>
</dbReference>
<comment type="catalytic activity">
    <reaction evidence="8">
        <text>a hydroperoxide + [thioredoxin]-dithiol = an alcohol + [thioredoxin]-disulfide + H2O</text>
        <dbReference type="Rhea" id="RHEA:62620"/>
        <dbReference type="Rhea" id="RHEA-COMP:10698"/>
        <dbReference type="Rhea" id="RHEA-COMP:10700"/>
        <dbReference type="ChEBI" id="CHEBI:15377"/>
        <dbReference type="ChEBI" id="CHEBI:29950"/>
        <dbReference type="ChEBI" id="CHEBI:30879"/>
        <dbReference type="ChEBI" id="CHEBI:35924"/>
        <dbReference type="ChEBI" id="CHEBI:50058"/>
        <dbReference type="EC" id="1.11.1.24"/>
    </reaction>
</comment>
<dbReference type="PROSITE" id="PS51352">
    <property type="entry name" value="THIOREDOXIN_2"/>
    <property type="match status" value="1"/>
</dbReference>
<evidence type="ECO:0000313" key="10">
    <source>
        <dbReference type="EMBL" id="GAV08720.1"/>
    </source>
</evidence>
<feature type="domain" description="Thioredoxin" evidence="9">
    <location>
        <begin position="66"/>
        <end position="224"/>
    </location>
</feature>
<evidence type="ECO:0000256" key="7">
    <source>
        <dbReference type="ARBA" id="ARBA00023284"/>
    </source>
</evidence>
<dbReference type="STRING" id="947166.A0A1D1W5I9"/>
<keyword evidence="4" id="KW-0049">Antioxidant</keyword>
<comment type="caution">
    <text evidence="10">The sequence shown here is derived from an EMBL/GenBank/DDBJ whole genome shotgun (WGS) entry which is preliminary data.</text>
</comment>
<dbReference type="AlphaFoldDB" id="A0A1D1W5I9"/>
<keyword evidence="5" id="KW-0560">Oxidoreductase</keyword>
<dbReference type="InterPro" id="IPR050217">
    <property type="entry name" value="Peroxiredoxin"/>
</dbReference>
<dbReference type="FunFam" id="3.40.30.10:FF:000003">
    <property type="entry name" value="Peroxiredoxin 1"/>
    <property type="match status" value="1"/>
</dbReference>
<proteinExistence type="inferred from homology"/>
<dbReference type="InterPro" id="IPR036249">
    <property type="entry name" value="Thioredoxin-like_sf"/>
</dbReference>
<sequence>MASKAFSRLTRFTRLPLQSFFSTRGQLVPTPRTCVVPIRLGYDGLAPIQTRQLSSVSLAAVTSGHPRVQQKAPDFSGTAVVYGQFKTIKLSDYEGKYLILLFYPLDFTFVCPTEIVAFSDNADKLRELNTEVIAISTDSHFSHLAWTNIPRKEGGLGPMKMPLLSDFNKKVSRDYGVLIEEEGVALRGMFLIDPKGVLRQITINDLPVGRSVDEAIRLVQAFQYVEQHGEVCPAGWLPDSKTIKPNPKESKEYFRAVHEKEKQRV</sequence>
<name>A0A1D1W5I9_RAMVA</name>
<dbReference type="PANTHER" id="PTHR10681:SF128">
    <property type="entry name" value="THIOREDOXIN-DEPENDENT PEROXIDE REDUCTASE, MITOCHONDRIAL"/>
    <property type="match status" value="1"/>
</dbReference>
<reference evidence="10 11" key="1">
    <citation type="journal article" date="2016" name="Nat. Commun.">
        <title>Extremotolerant tardigrade genome and improved radiotolerance of human cultured cells by tardigrade-unique protein.</title>
        <authorList>
            <person name="Hashimoto T."/>
            <person name="Horikawa D.D."/>
            <person name="Saito Y."/>
            <person name="Kuwahara H."/>
            <person name="Kozuka-Hata H."/>
            <person name="Shin-I T."/>
            <person name="Minakuchi Y."/>
            <person name="Ohishi K."/>
            <person name="Motoyama A."/>
            <person name="Aizu T."/>
            <person name="Enomoto A."/>
            <person name="Kondo K."/>
            <person name="Tanaka S."/>
            <person name="Hara Y."/>
            <person name="Koshikawa S."/>
            <person name="Sagara H."/>
            <person name="Miura T."/>
            <person name="Yokobori S."/>
            <person name="Miyagawa K."/>
            <person name="Suzuki Y."/>
            <person name="Kubo T."/>
            <person name="Oyama M."/>
            <person name="Kohara Y."/>
            <person name="Fujiyama A."/>
            <person name="Arakawa K."/>
            <person name="Katayama T."/>
            <person name="Toyoda A."/>
            <person name="Kunieda T."/>
        </authorList>
    </citation>
    <scope>NUCLEOTIDE SEQUENCE [LARGE SCALE GENOMIC DNA]</scope>
    <source>
        <strain evidence="10 11">YOKOZUNA-1</strain>
    </source>
</reference>
<keyword evidence="7" id="KW-0676">Redox-active center</keyword>
<keyword evidence="3" id="KW-0575">Peroxidase</keyword>
<dbReference type="Proteomes" id="UP000186922">
    <property type="component" value="Unassembled WGS sequence"/>
</dbReference>
<keyword evidence="6" id="KW-1015">Disulfide bond</keyword>
<dbReference type="InterPro" id="IPR019479">
    <property type="entry name" value="Peroxiredoxin_C"/>
</dbReference>
<evidence type="ECO:0000256" key="8">
    <source>
        <dbReference type="ARBA" id="ARBA00049091"/>
    </source>
</evidence>
<evidence type="ECO:0000259" key="9">
    <source>
        <dbReference type="PROSITE" id="PS51352"/>
    </source>
</evidence>
<accession>A0A1D1W5I9</accession>
<dbReference type="GO" id="GO:0033554">
    <property type="term" value="P:cellular response to stress"/>
    <property type="evidence" value="ECO:0007669"/>
    <property type="project" value="TreeGrafter"/>
</dbReference>
<keyword evidence="11" id="KW-1185">Reference proteome</keyword>
<dbReference type="InterPro" id="IPR000866">
    <property type="entry name" value="AhpC/TSA"/>
</dbReference>
<dbReference type="GO" id="GO:0042744">
    <property type="term" value="P:hydrogen peroxide catabolic process"/>
    <property type="evidence" value="ECO:0007669"/>
    <property type="project" value="TreeGrafter"/>
</dbReference>
<evidence type="ECO:0000313" key="11">
    <source>
        <dbReference type="Proteomes" id="UP000186922"/>
    </source>
</evidence>
<comment type="similarity">
    <text evidence="1">Belongs to the peroxiredoxin family. AhpC/Prx1 subfamily.</text>
</comment>
<organism evidence="10 11">
    <name type="scientific">Ramazzottius varieornatus</name>
    <name type="common">Water bear</name>
    <name type="synonym">Tardigrade</name>
    <dbReference type="NCBI Taxonomy" id="947166"/>
    <lineage>
        <taxon>Eukaryota</taxon>
        <taxon>Metazoa</taxon>
        <taxon>Ecdysozoa</taxon>
        <taxon>Tardigrada</taxon>
        <taxon>Eutardigrada</taxon>
        <taxon>Parachela</taxon>
        <taxon>Hypsibioidea</taxon>
        <taxon>Ramazzottiidae</taxon>
        <taxon>Ramazzottius</taxon>
    </lineage>
</organism>
<dbReference type="GO" id="GO:0008379">
    <property type="term" value="F:thioredoxin peroxidase activity"/>
    <property type="evidence" value="ECO:0007669"/>
    <property type="project" value="TreeGrafter"/>
</dbReference>
<dbReference type="EMBL" id="BDGG01000018">
    <property type="protein sequence ID" value="GAV08720.1"/>
    <property type="molecule type" value="Genomic_DNA"/>
</dbReference>
<dbReference type="OrthoDB" id="185659at2759"/>
<evidence type="ECO:0000256" key="4">
    <source>
        <dbReference type="ARBA" id="ARBA00022862"/>
    </source>
</evidence>
<dbReference type="GO" id="GO:0045454">
    <property type="term" value="P:cell redox homeostasis"/>
    <property type="evidence" value="ECO:0007669"/>
    <property type="project" value="TreeGrafter"/>
</dbReference>
<dbReference type="Pfam" id="PF00578">
    <property type="entry name" value="AhpC-TSA"/>
    <property type="match status" value="1"/>
</dbReference>
<evidence type="ECO:0000256" key="5">
    <source>
        <dbReference type="ARBA" id="ARBA00023002"/>
    </source>
</evidence>
<dbReference type="EC" id="1.11.1.24" evidence="2"/>
<dbReference type="SUPFAM" id="SSF52833">
    <property type="entry name" value="Thioredoxin-like"/>
    <property type="match status" value="1"/>
</dbReference>
<evidence type="ECO:0000256" key="3">
    <source>
        <dbReference type="ARBA" id="ARBA00022559"/>
    </source>
</evidence>
<evidence type="ECO:0000256" key="2">
    <source>
        <dbReference type="ARBA" id="ARBA00013017"/>
    </source>
</evidence>